<reference evidence="4 5" key="1">
    <citation type="submission" date="2019-10" db="EMBL/GenBank/DDBJ databases">
        <title>Genomic and transcriptomic insights into the perfect genentic adaptation of a filamentous nitrogen-fixing cyanobacterium to rice fields.</title>
        <authorList>
            <person name="Chen Z."/>
        </authorList>
    </citation>
    <scope>NUCLEOTIDE SEQUENCE [LARGE SCALE GENOMIC DNA]</scope>
    <source>
        <strain evidence="4">CCNUC1</strain>
    </source>
</reference>
<accession>A0A5P8WAQ6</accession>
<keyword evidence="2" id="KW-1133">Transmembrane helix</keyword>
<keyword evidence="1" id="KW-0175">Coiled coil</keyword>
<keyword evidence="2" id="KW-0472">Membrane</keyword>
<dbReference type="EMBL" id="CP045227">
    <property type="protein sequence ID" value="QFS49760.1"/>
    <property type="molecule type" value="Genomic_DNA"/>
</dbReference>
<evidence type="ECO:0000313" key="5">
    <source>
        <dbReference type="Proteomes" id="UP000326678"/>
    </source>
</evidence>
<feature type="transmembrane region" description="Helical" evidence="2">
    <location>
        <begin position="139"/>
        <end position="159"/>
    </location>
</feature>
<keyword evidence="2" id="KW-0812">Transmembrane</keyword>
<dbReference type="AlphaFoldDB" id="A0A5P8WAQ6"/>
<feature type="chain" id="PRO_5025066447" evidence="3">
    <location>
        <begin position="27"/>
        <end position="485"/>
    </location>
</feature>
<dbReference type="RefSeq" id="WP_152591040.1">
    <property type="nucleotide sequence ID" value="NZ_CP045227.1"/>
</dbReference>
<evidence type="ECO:0000256" key="2">
    <source>
        <dbReference type="SAM" id="Phobius"/>
    </source>
</evidence>
<feature type="signal peptide" evidence="3">
    <location>
        <begin position="1"/>
        <end position="26"/>
    </location>
</feature>
<organism evidence="4 5">
    <name type="scientific">Nostoc sphaeroides CCNUC1</name>
    <dbReference type="NCBI Taxonomy" id="2653204"/>
    <lineage>
        <taxon>Bacteria</taxon>
        <taxon>Bacillati</taxon>
        <taxon>Cyanobacteriota</taxon>
        <taxon>Cyanophyceae</taxon>
        <taxon>Nostocales</taxon>
        <taxon>Nostocaceae</taxon>
        <taxon>Nostoc</taxon>
    </lineage>
</organism>
<protein>
    <submittedName>
        <fullName evidence="4">Uncharacterized protein</fullName>
    </submittedName>
</protein>
<dbReference type="KEGG" id="nsh:GXM_07254"/>
<sequence length="485" mass="54822">MKIPHISILKSLFLSLFILIESPAFAQAEVVINPRAITVNGTRGESITRTVTLRTNEKINNLKIVTSDLLSADNNSILPAEAIKLTSSPTQVIPQELISLPVKFNLQAASSGEFTGEIVFTYEAGEKTIPVIIRLKDPWPLPLIALLFGIIIGMAVSAYSSQGKLSDEVTVNLENLRIQIDSDKVEARSFWSRADMYLTVAKQARDAKQITDAQTALNNAKEVWNKWIYQRSNWYIQFRYYDMLRNRLNQDDLRDTSALYIQALDRDLEQYLQNSPVLSTPSELQQLLDKLSQQINTYLQLKTQLEKLKDLISVLDQPEQRYEWEDKTSELTQHFYMLLPSQETEIQTLQTDINTSIEKLRGLGAQVSEVFKSVDGSPEVGLVIQAPSVWNKDSLQVPFLVKRWRAIASLWQTANGRLRLFYLSSYLISFTVFAGSGFNQLYWTKPTFGANGWGDYFALLALGFGAEATRNVVTQVARKADESTS</sequence>
<evidence type="ECO:0000313" key="4">
    <source>
        <dbReference type="EMBL" id="QFS49760.1"/>
    </source>
</evidence>
<feature type="transmembrane region" description="Helical" evidence="2">
    <location>
        <begin position="420"/>
        <end position="443"/>
    </location>
</feature>
<dbReference type="Proteomes" id="UP000326678">
    <property type="component" value="Chromosome Gxm2"/>
</dbReference>
<gene>
    <name evidence="4" type="ORF">GXM_07254</name>
</gene>
<name>A0A5P8WAQ6_9NOSO</name>
<evidence type="ECO:0000256" key="3">
    <source>
        <dbReference type="SAM" id="SignalP"/>
    </source>
</evidence>
<keyword evidence="5" id="KW-1185">Reference proteome</keyword>
<proteinExistence type="predicted"/>
<evidence type="ECO:0000256" key="1">
    <source>
        <dbReference type="SAM" id="Coils"/>
    </source>
</evidence>
<keyword evidence="3" id="KW-0732">Signal</keyword>
<feature type="coiled-coil region" evidence="1">
    <location>
        <begin position="284"/>
        <end position="311"/>
    </location>
</feature>